<dbReference type="AlphaFoldDB" id="A0A0F7TEE0"/>
<sequence>MNFLAPSLPQSPPSVFSTCSHPQYNPIIKISNRPVDEAMGSTDPELSPPWPSPRNTIINLPFELTYFMILTMIFLNLPAETLIRIESTCHAFVEAAAYVLRTRMPHAFNIPELNLLFKFGAPDTYLESVKCEYLGISGLNDPLQSQQVLADAFAVFHPTPYSPAEMPVGGSADESLGLEVAFENSEKFVQFMGNLSLVLTLATAFIADGTKIGGKMVIRLQRDWLEKESSKLISLDPEDTIRILIEARKTDASAEAAFAIRISELHVCATRLLMAIEKAKDTSNRITEHIRLPVAVLGGNN</sequence>
<accession>A0A0F7TEE0</accession>
<gene>
    <name evidence="1" type="ORF">PMG11_00190</name>
</gene>
<proteinExistence type="predicted"/>
<protein>
    <recommendedName>
        <fullName evidence="3">F-box domain-containing protein</fullName>
    </recommendedName>
</protein>
<dbReference type="EMBL" id="CDHK01000001">
    <property type="protein sequence ID" value="CEJ53851.1"/>
    <property type="molecule type" value="Genomic_DNA"/>
</dbReference>
<name>A0A0F7TEE0_PENBI</name>
<evidence type="ECO:0000313" key="2">
    <source>
        <dbReference type="Proteomes" id="UP000042958"/>
    </source>
</evidence>
<dbReference type="Proteomes" id="UP000042958">
    <property type="component" value="Unassembled WGS sequence"/>
</dbReference>
<dbReference type="OrthoDB" id="9981546at2759"/>
<evidence type="ECO:0000313" key="1">
    <source>
        <dbReference type="EMBL" id="CEJ53851.1"/>
    </source>
</evidence>
<dbReference type="STRING" id="104259.A0A0F7TEE0"/>
<organism evidence="1 2">
    <name type="scientific">Penicillium brasilianum</name>
    <dbReference type="NCBI Taxonomy" id="104259"/>
    <lineage>
        <taxon>Eukaryota</taxon>
        <taxon>Fungi</taxon>
        <taxon>Dikarya</taxon>
        <taxon>Ascomycota</taxon>
        <taxon>Pezizomycotina</taxon>
        <taxon>Eurotiomycetes</taxon>
        <taxon>Eurotiomycetidae</taxon>
        <taxon>Eurotiales</taxon>
        <taxon>Aspergillaceae</taxon>
        <taxon>Penicillium</taxon>
    </lineage>
</organism>
<keyword evidence="2" id="KW-1185">Reference proteome</keyword>
<reference evidence="2" key="1">
    <citation type="journal article" date="2015" name="Genome Announc.">
        <title>Draft genome sequence of the fungus Penicillium brasilianum MG11.</title>
        <authorList>
            <person name="Horn F."/>
            <person name="Linde J."/>
            <person name="Mattern D.J."/>
            <person name="Walther G."/>
            <person name="Guthke R."/>
            <person name="Brakhage A.A."/>
            <person name="Valiante V."/>
        </authorList>
    </citation>
    <scope>NUCLEOTIDE SEQUENCE [LARGE SCALE GENOMIC DNA]</scope>
    <source>
        <strain evidence="2">MG11</strain>
    </source>
</reference>
<evidence type="ECO:0008006" key="3">
    <source>
        <dbReference type="Google" id="ProtNLM"/>
    </source>
</evidence>